<dbReference type="AlphaFoldDB" id="A0AAN4YAM4"/>
<gene>
    <name evidence="2" type="ORF">Aory04_000060400</name>
</gene>
<feature type="compositionally biased region" description="Polar residues" evidence="1">
    <location>
        <begin position="126"/>
        <end position="142"/>
    </location>
</feature>
<comment type="caution">
    <text evidence="2">The sequence shown here is derived from an EMBL/GenBank/DDBJ whole genome shotgun (WGS) entry which is preliminary data.</text>
</comment>
<proteinExistence type="predicted"/>
<dbReference type="Proteomes" id="UP001165205">
    <property type="component" value="Unassembled WGS sequence"/>
</dbReference>
<sequence length="148" mass="16801">MGTTASDHKPRVAAIYSDLQFSSRLRVVPTLVDMSFVTLEIGLLTVSFLLAESPDLVINRQSIVHNQPFAYFFLTPTQYIQFYNMVDSQIIKAIQNSIEAWKDLAVPSIQKITDIESNKKHYNVSTTAQDTDIDHSNSQTNARRFMKT</sequence>
<evidence type="ECO:0000313" key="2">
    <source>
        <dbReference type="EMBL" id="GMG23082.1"/>
    </source>
</evidence>
<protein>
    <submittedName>
        <fullName evidence="2">Unnamed protein product</fullName>
    </submittedName>
</protein>
<evidence type="ECO:0000256" key="1">
    <source>
        <dbReference type="SAM" id="MobiDB-lite"/>
    </source>
</evidence>
<dbReference type="EMBL" id="BSYA01000003">
    <property type="protein sequence ID" value="GMG23082.1"/>
    <property type="molecule type" value="Genomic_DNA"/>
</dbReference>
<feature type="region of interest" description="Disordered" evidence="1">
    <location>
        <begin position="126"/>
        <end position="148"/>
    </location>
</feature>
<organism evidence="2 3">
    <name type="scientific">Aspergillus oryzae</name>
    <name type="common">Yellow koji mold</name>
    <dbReference type="NCBI Taxonomy" id="5062"/>
    <lineage>
        <taxon>Eukaryota</taxon>
        <taxon>Fungi</taxon>
        <taxon>Dikarya</taxon>
        <taxon>Ascomycota</taxon>
        <taxon>Pezizomycotina</taxon>
        <taxon>Eurotiomycetes</taxon>
        <taxon>Eurotiomycetidae</taxon>
        <taxon>Eurotiales</taxon>
        <taxon>Aspergillaceae</taxon>
        <taxon>Aspergillus</taxon>
        <taxon>Aspergillus subgen. Circumdati</taxon>
    </lineage>
</organism>
<accession>A0AAN4YAM4</accession>
<reference evidence="2" key="1">
    <citation type="submission" date="2023-04" db="EMBL/GenBank/DDBJ databases">
        <title>Aspergillus oryzae NBRC 4228.</title>
        <authorList>
            <person name="Ichikawa N."/>
            <person name="Sato H."/>
            <person name="Tonouchi N."/>
        </authorList>
    </citation>
    <scope>NUCLEOTIDE SEQUENCE</scope>
    <source>
        <strain evidence="2">NBRC 4228</strain>
    </source>
</reference>
<evidence type="ECO:0000313" key="3">
    <source>
        <dbReference type="Proteomes" id="UP001165205"/>
    </source>
</evidence>
<name>A0AAN4YAM4_ASPOZ</name>